<dbReference type="AlphaFoldDB" id="A0A8H2K6E0"/>
<reference evidence="1 2" key="1">
    <citation type="submission" date="2019-06" db="EMBL/GenBank/DDBJ databases">
        <title>Sequencing the genomes of 1000 actinobacteria strains.</title>
        <authorList>
            <person name="Klenk H.-P."/>
        </authorList>
    </citation>
    <scope>NUCLEOTIDE SEQUENCE [LARGE SCALE GENOMIC DNA]</scope>
    <source>
        <strain evidence="1 2">DSM 21947</strain>
    </source>
</reference>
<proteinExistence type="predicted"/>
<dbReference type="NCBIfam" id="TIGR03543">
    <property type="entry name" value="divI1A_rptt_fam"/>
    <property type="match status" value="1"/>
</dbReference>
<protein>
    <submittedName>
        <fullName evidence="1">DivIVA domain-containing protein</fullName>
    </submittedName>
</protein>
<evidence type="ECO:0000313" key="1">
    <source>
        <dbReference type="EMBL" id="TQO20925.1"/>
    </source>
</evidence>
<gene>
    <name evidence="1" type="ORF">FB472_2581</name>
</gene>
<dbReference type="OrthoDB" id="3480096at2"/>
<dbReference type="InterPro" id="IPR019932">
    <property type="entry name" value="CHP03543"/>
</dbReference>
<sequence>MSTTFPRTRKSKLGYNVDQVEDFLEEARSAYTSERTDAAVVSSRTIRTLAFAMQKGGYSPIHVDSALERLEDAFASRERDRSITELGESAWYANARSEAQEILNRLARPRGKKFSRVSSFTIGYSVKDVDMFADELASYFHSGAPLTIDRVRTAAFRSTKGGYRESQIDHLLDAVIDVMLAVR</sequence>
<organism evidence="1 2">
    <name type="scientific">Rhodoglobus vestalii</name>
    <dbReference type="NCBI Taxonomy" id="193384"/>
    <lineage>
        <taxon>Bacteria</taxon>
        <taxon>Bacillati</taxon>
        <taxon>Actinomycetota</taxon>
        <taxon>Actinomycetes</taxon>
        <taxon>Micrococcales</taxon>
        <taxon>Microbacteriaceae</taxon>
        <taxon>Rhodoglobus</taxon>
    </lineage>
</organism>
<name>A0A8H2K6E0_9MICO</name>
<dbReference type="RefSeq" id="WP_141991158.1">
    <property type="nucleotide sequence ID" value="NZ_VFRA01000001.1"/>
</dbReference>
<keyword evidence="2" id="KW-1185">Reference proteome</keyword>
<comment type="caution">
    <text evidence="1">The sequence shown here is derived from an EMBL/GenBank/DDBJ whole genome shotgun (WGS) entry which is preliminary data.</text>
</comment>
<accession>A0A8H2K6E0</accession>
<dbReference type="EMBL" id="VFRA01000001">
    <property type="protein sequence ID" value="TQO20925.1"/>
    <property type="molecule type" value="Genomic_DNA"/>
</dbReference>
<evidence type="ECO:0000313" key="2">
    <source>
        <dbReference type="Proteomes" id="UP000316560"/>
    </source>
</evidence>
<dbReference type="Proteomes" id="UP000316560">
    <property type="component" value="Unassembled WGS sequence"/>
</dbReference>